<dbReference type="PANTHER" id="PTHR30012">
    <property type="entry name" value="GENERAL SECRETION PATHWAY PROTEIN"/>
    <property type="match status" value="1"/>
</dbReference>
<keyword evidence="3" id="KW-1003">Cell membrane</keyword>
<reference evidence="9 10" key="1">
    <citation type="submission" date="2019-02" db="EMBL/GenBank/DDBJ databases">
        <title>Deep-cultivation of Planctomycetes and their phenomic and genomic characterization uncovers novel biology.</title>
        <authorList>
            <person name="Wiegand S."/>
            <person name="Jogler M."/>
            <person name="Boedeker C."/>
            <person name="Pinto D."/>
            <person name="Vollmers J."/>
            <person name="Rivas-Marin E."/>
            <person name="Kohn T."/>
            <person name="Peeters S.H."/>
            <person name="Heuer A."/>
            <person name="Rast P."/>
            <person name="Oberbeckmann S."/>
            <person name="Bunk B."/>
            <person name="Jeske O."/>
            <person name="Meyerdierks A."/>
            <person name="Storesund J.E."/>
            <person name="Kallscheuer N."/>
            <person name="Luecker S."/>
            <person name="Lage O.M."/>
            <person name="Pohl T."/>
            <person name="Merkel B.J."/>
            <person name="Hornburger P."/>
            <person name="Mueller R.-W."/>
            <person name="Bruemmer F."/>
            <person name="Labrenz M."/>
            <person name="Spormann A.M."/>
            <person name="Op den Camp H."/>
            <person name="Overmann J."/>
            <person name="Amann R."/>
            <person name="Jetten M.S.M."/>
            <person name="Mascher T."/>
            <person name="Medema M.H."/>
            <person name="Devos D.P."/>
            <person name="Kaster A.-K."/>
            <person name="Ovreas L."/>
            <person name="Rohde M."/>
            <person name="Galperin M.Y."/>
            <person name="Jogler C."/>
        </authorList>
    </citation>
    <scope>NUCLEOTIDE SEQUENCE [LARGE SCALE GENOMIC DNA]</scope>
    <source>
        <strain evidence="9 10">SV_7m_r</strain>
    </source>
</reference>
<dbReference type="GO" id="GO:0005886">
    <property type="term" value="C:plasma membrane"/>
    <property type="evidence" value="ECO:0007669"/>
    <property type="project" value="UniProtKB-SubCell"/>
</dbReference>
<evidence type="ECO:0000256" key="6">
    <source>
        <dbReference type="ARBA" id="ARBA00023136"/>
    </source>
</evidence>
<keyword evidence="4 7" id="KW-0812">Transmembrane</keyword>
<keyword evidence="10" id="KW-1185">Reference proteome</keyword>
<comment type="similarity">
    <text evidence="2">Belongs to the GSP F family.</text>
</comment>
<organism evidence="9 10">
    <name type="scientific">Stieleria bergensis</name>
    <dbReference type="NCBI Taxonomy" id="2528025"/>
    <lineage>
        <taxon>Bacteria</taxon>
        <taxon>Pseudomonadati</taxon>
        <taxon>Planctomycetota</taxon>
        <taxon>Planctomycetia</taxon>
        <taxon>Pirellulales</taxon>
        <taxon>Pirellulaceae</taxon>
        <taxon>Stieleria</taxon>
    </lineage>
</organism>
<feature type="domain" description="Type II secretion system protein GspF" evidence="8">
    <location>
        <begin position="90"/>
        <end position="206"/>
    </location>
</feature>
<evidence type="ECO:0000256" key="3">
    <source>
        <dbReference type="ARBA" id="ARBA00022475"/>
    </source>
</evidence>
<dbReference type="Pfam" id="PF00482">
    <property type="entry name" value="T2SSF"/>
    <property type="match status" value="2"/>
</dbReference>
<dbReference type="AlphaFoldDB" id="A0A517SSD6"/>
<evidence type="ECO:0000313" key="10">
    <source>
        <dbReference type="Proteomes" id="UP000315003"/>
    </source>
</evidence>
<dbReference type="InterPro" id="IPR042094">
    <property type="entry name" value="T2SS_GspF_sf"/>
</dbReference>
<proteinExistence type="inferred from homology"/>
<feature type="domain" description="Type II secretion system protein GspF" evidence="8">
    <location>
        <begin position="285"/>
        <end position="405"/>
    </location>
</feature>
<dbReference type="Gene3D" id="1.20.81.30">
    <property type="entry name" value="Type II secretion system (T2SS), domain F"/>
    <property type="match status" value="2"/>
</dbReference>
<evidence type="ECO:0000259" key="8">
    <source>
        <dbReference type="Pfam" id="PF00482"/>
    </source>
</evidence>
<keyword evidence="5 7" id="KW-1133">Transmembrane helix</keyword>
<evidence type="ECO:0000256" key="4">
    <source>
        <dbReference type="ARBA" id="ARBA00022692"/>
    </source>
</evidence>
<feature type="transmembrane region" description="Helical" evidence="7">
    <location>
        <begin position="380"/>
        <end position="405"/>
    </location>
</feature>
<feature type="transmembrane region" description="Helical" evidence="7">
    <location>
        <begin position="188"/>
        <end position="208"/>
    </location>
</feature>
<dbReference type="PANTHER" id="PTHR30012:SF0">
    <property type="entry name" value="TYPE II SECRETION SYSTEM PROTEIN F-RELATED"/>
    <property type="match status" value="1"/>
</dbReference>
<comment type="subcellular location">
    <subcellularLocation>
        <location evidence="1">Cell membrane</location>
        <topology evidence="1">Multi-pass membrane protein</topology>
    </subcellularLocation>
</comment>
<keyword evidence="6 7" id="KW-0472">Membrane</keyword>
<accession>A0A517SSD6</accession>
<gene>
    <name evidence="9" type="primary">epsF_3</name>
    <name evidence="9" type="ORF">SV7mr_15510</name>
</gene>
<dbReference type="EMBL" id="CP036272">
    <property type="protein sequence ID" value="QDT59045.1"/>
    <property type="molecule type" value="Genomic_DNA"/>
</dbReference>
<dbReference type="InterPro" id="IPR018076">
    <property type="entry name" value="T2SS_GspF_dom"/>
</dbReference>
<dbReference type="Proteomes" id="UP000315003">
    <property type="component" value="Chromosome"/>
</dbReference>
<evidence type="ECO:0000256" key="7">
    <source>
        <dbReference type="SAM" id="Phobius"/>
    </source>
</evidence>
<name>A0A517SSD6_9BACT</name>
<protein>
    <submittedName>
        <fullName evidence="9">Type II secretion system protein F</fullName>
    </submittedName>
</protein>
<evidence type="ECO:0000256" key="1">
    <source>
        <dbReference type="ARBA" id="ARBA00004651"/>
    </source>
</evidence>
<feature type="transmembrane region" description="Helical" evidence="7">
    <location>
        <begin position="234"/>
        <end position="255"/>
    </location>
</feature>
<dbReference type="InterPro" id="IPR003004">
    <property type="entry name" value="GspF/PilC"/>
</dbReference>
<evidence type="ECO:0000313" key="9">
    <source>
        <dbReference type="EMBL" id="QDT59045.1"/>
    </source>
</evidence>
<evidence type="ECO:0000256" key="2">
    <source>
        <dbReference type="ARBA" id="ARBA00005745"/>
    </source>
</evidence>
<sequence length="430" mass="47783">MASQLACPHSVSGTIARPLLGAQSQWFDLNSIIPSWLLHRLQRSRRYDSHRSTATSLSRRVTFRWRPLDKKLGEAVFATRISNQRLGTLCERVGVSFEVGLDPHRVFERESEGRRSTYGRKMQQVAKQVRQGGSLAEAVRSTGNYFPPHFAETIEAGERTGRLDRVLDRLGEYYHQQAEFRKTFWRSILWPLIQAGLAVLIVAGMIYLPEVIVPGASEEEKDLLGIGLVGTKGLMVYSAWVGVCLAVALGLLYLAKRGVFGFLVDWSARLPFVGRTFRVFAEARFVQTLALAIESGIDAWSAVDLAFRCAGTPQYTSRAEPAKNAILQGRDMHVVLENTKLFSRDTLEAVQLGEDSGRLAETLDKQFKQLKSHVKSSMGVITYVASGLIWIAIVALLIFIIFHVFSMYIDKLGDAGAAAFGQASSRNLGE</sequence>
<dbReference type="OrthoDB" id="211600at2"/>
<evidence type="ECO:0000256" key="5">
    <source>
        <dbReference type="ARBA" id="ARBA00022989"/>
    </source>
</evidence>